<evidence type="ECO:0000313" key="1">
    <source>
        <dbReference type="EMBL" id="KAK1148819.1"/>
    </source>
</evidence>
<accession>A0ACC3BDN1</accession>
<dbReference type="Proteomes" id="UP001177260">
    <property type="component" value="Unassembled WGS sequence"/>
</dbReference>
<evidence type="ECO:0000313" key="2">
    <source>
        <dbReference type="Proteomes" id="UP001177260"/>
    </source>
</evidence>
<organism evidence="1 2">
    <name type="scientific">Aspergillus melleus</name>
    <dbReference type="NCBI Taxonomy" id="138277"/>
    <lineage>
        <taxon>Eukaryota</taxon>
        <taxon>Fungi</taxon>
        <taxon>Dikarya</taxon>
        <taxon>Ascomycota</taxon>
        <taxon>Pezizomycotina</taxon>
        <taxon>Eurotiomycetes</taxon>
        <taxon>Eurotiomycetidae</taxon>
        <taxon>Eurotiales</taxon>
        <taxon>Aspergillaceae</taxon>
        <taxon>Aspergillus</taxon>
        <taxon>Aspergillus subgen. Circumdati</taxon>
    </lineage>
</organism>
<name>A0ACC3BDN1_9EURO</name>
<gene>
    <name evidence="1" type="ORF">N8T08_008704</name>
</gene>
<dbReference type="EMBL" id="JAOPJF010000006">
    <property type="protein sequence ID" value="KAK1148819.1"/>
    <property type="molecule type" value="Genomic_DNA"/>
</dbReference>
<keyword evidence="2" id="KW-1185">Reference proteome</keyword>
<protein>
    <submittedName>
        <fullName evidence="1">Uncharacterized protein</fullName>
    </submittedName>
</protein>
<comment type="caution">
    <text evidence="1">The sequence shown here is derived from an EMBL/GenBank/DDBJ whole genome shotgun (WGS) entry which is preliminary data.</text>
</comment>
<sequence length="321" mass="36822">MLQDGYVSNWPQSKDPCARPELQVLHGTSIEPNAVSVTHELFPLFGDSKLSVNNDILLPSANDWTKEDGSRSEDRNEEDWNLKNDMVFWHGPATGGHNREENWTGFHRHRFVAMMNATIVEQADLGRSYLNFRLPSYQHYRLAAGIEGKLPELLANYTDVGFTHLDCDGSEPSDPHCPYTEDYFGLTEDVPFTEQYNYKYAPDLDGDSSSDRFRQLLLSTSLPLKSTVYNEWHDSRLVPWAHFVPMDSTFMDVYGIIEYLVGFGHDEGHDSTAEAIALGGKRWAEMVLRKEDMQIYAYRLLLEYARVCDDRREFLGFVADL</sequence>
<proteinExistence type="predicted"/>
<reference evidence="1 2" key="1">
    <citation type="journal article" date="2023" name="ACS Omega">
        <title>Identification of the Neoaspergillic Acid Biosynthesis Gene Cluster by Establishing an In Vitro CRISPR-Ribonucleoprotein Genetic System in Aspergillus melleus.</title>
        <authorList>
            <person name="Yuan B."/>
            <person name="Grau M.F."/>
            <person name="Murata R.M."/>
            <person name="Torok T."/>
            <person name="Venkateswaran K."/>
            <person name="Stajich J.E."/>
            <person name="Wang C.C.C."/>
        </authorList>
    </citation>
    <scope>NUCLEOTIDE SEQUENCE [LARGE SCALE GENOMIC DNA]</scope>
    <source>
        <strain evidence="1 2">IMV 1140</strain>
    </source>
</reference>